<dbReference type="GO" id="GO:0016887">
    <property type="term" value="F:ATP hydrolysis activity"/>
    <property type="evidence" value="ECO:0007669"/>
    <property type="project" value="InterPro"/>
</dbReference>
<dbReference type="SUPFAM" id="SSF52540">
    <property type="entry name" value="P-loop containing nucleoside triphosphate hydrolases"/>
    <property type="match status" value="1"/>
</dbReference>
<proteinExistence type="inferred from homology"/>
<dbReference type="Pfam" id="PF00005">
    <property type="entry name" value="ABC_tran"/>
    <property type="match status" value="1"/>
</dbReference>
<evidence type="ECO:0000256" key="4">
    <source>
        <dbReference type="ARBA" id="ARBA00022840"/>
    </source>
</evidence>
<accession>A0A3E4F852</accession>
<dbReference type="Gene3D" id="3.40.50.300">
    <property type="entry name" value="P-loop containing nucleotide triphosphate hydrolases"/>
    <property type="match status" value="1"/>
</dbReference>
<dbReference type="RefSeq" id="WP_117494639.1">
    <property type="nucleotide sequence ID" value="NZ_QSOI01000004.1"/>
</dbReference>
<organism evidence="6 7">
    <name type="scientific">Dorea formicigenerans</name>
    <dbReference type="NCBI Taxonomy" id="39486"/>
    <lineage>
        <taxon>Bacteria</taxon>
        <taxon>Bacillati</taxon>
        <taxon>Bacillota</taxon>
        <taxon>Clostridia</taxon>
        <taxon>Lachnospirales</taxon>
        <taxon>Lachnospiraceae</taxon>
        <taxon>Dorea</taxon>
    </lineage>
</organism>
<evidence type="ECO:0000259" key="5">
    <source>
        <dbReference type="PROSITE" id="PS50893"/>
    </source>
</evidence>
<dbReference type="InterPro" id="IPR017871">
    <property type="entry name" value="ABC_transporter-like_CS"/>
</dbReference>
<dbReference type="PANTHER" id="PTHR42798:SF6">
    <property type="entry name" value="CELL DIVISION ATP-BINDING PROTEIN FTSE"/>
    <property type="match status" value="1"/>
</dbReference>
<dbReference type="SMART" id="SM00382">
    <property type="entry name" value="AAA"/>
    <property type="match status" value="1"/>
</dbReference>
<dbReference type="PANTHER" id="PTHR42798">
    <property type="entry name" value="LIPOPROTEIN-RELEASING SYSTEM ATP-BINDING PROTEIN LOLD"/>
    <property type="match status" value="1"/>
</dbReference>
<protein>
    <submittedName>
        <fullName evidence="6">ABC transporter ATP-binding protein</fullName>
    </submittedName>
</protein>
<keyword evidence="4 6" id="KW-0067">ATP-binding</keyword>
<dbReference type="InterPro" id="IPR027417">
    <property type="entry name" value="P-loop_NTPase"/>
</dbReference>
<comment type="similarity">
    <text evidence="1">Belongs to the ABC transporter superfamily.</text>
</comment>
<evidence type="ECO:0000256" key="3">
    <source>
        <dbReference type="ARBA" id="ARBA00022741"/>
    </source>
</evidence>
<evidence type="ECO:0000313" key="6">
    <source>
        <dbReference type="EMBL" id="RGI85404.1"/>
    </source>
</evidence>
<evidence type="ECO:0000256" key="1">
    <source>
        <dbReference type="ARBA" id="ARBA00005417"/>
    </source>
</evidence>
<comment type="caution">
    <text evidence="6">The sequence shown here is derived from an EMBL/GenBank/DDBJ whole genome shotgun (WGS) entry which is preliminary data.</text>
</comment>
<dbReference type="PROSITE" id="PS00211">
    <property type="entry name" value="ABC_TRANSPORTER_1"/>
    <property type="match status" value="1"/>
</dbReference>
<dbReference type="InterPro" id="IPR003439">
    <property type="entry name" value="ABC_transporter-like_ATP-bd"/>
</dbReference>
<dbReference type="InterPro" id="IPR017911">
    <property type="entry name" value="MacB-like_ATP-bd"/>
</dbReference>
<dbReference type="PROSITE" id="PS50893">
    <property type="entry name" value="ABC_TRANSPORTER_2"/>
    <property type="match status" value="1"/>
</dbReference>
<dbReference type="CDD" id="cd03255">
    <property type="entry name" value="ABC_MJ0796_LolCDE_FtsE"/>
    <property type="match status" value="1"/>
</dbReference>
<dbReference type="AlphaFoldDB" id="A0A3E4F852"/>
<gene>
    <name evidence="6" type="ORF">DXD84_04840</name>
</gene>
<evidence type="ECO:0000313" key="7">
    <source>
        <dbReference type="Proteomes" id="UP000260664"/>
    </source>
</evidence>
<keyword evidence="3" id="KW-0547">Nucleotide-binding</keyword>
<reference evidence="6 7" key="1">
    <citation type="submission" date="2018-08" db="EMBL/GenBank/DDBJ databases">
        <title>A genome reference for cultivated species of the human gut microbiota.</title>
        <authorList>
            <person name="Zou Y."/>
            <person name="Xue W."/>
            <person name="Luo G."/>
        </authorList>
    </citation>
    <scope>NUCLEOTIDE SEQUENCE [LARGE SCALE GENOMIC DNA]</scope>
    <source>
        <strain evidence="6 7">TM09-19AC</strain>
    </source>
</reference>
<name>A0A3E4F852_9FIRM</name>
<feature type="domain" description="ABC transporter" evidence="5">
    <location>
        <begin position="3"/>
        <end position="221"/>
    </location>
</feature>
<sequence length="221" mass="24647">MILEAKNILYSYKSKRDKNVLNNVSATFEESTFYAIVGSSGSGKTTFLSLLAGLDNPVSGSILYSCEDIRKKGLNYHRRHNVSLVFQNYNLIDYLTTEENVKLGGTKNAEDLLQKVSIPREDWKRNVLQLSGGQQQRVAIARALASEAKVLLADEPTGNLDEDTAREIIELIKKTAHELGKCVIVVTHSKQLAEEADVVLAINQGILHEQECLKENLLEKF</sequence>
<keyword evidence="2" id="KW-0813">Transport</keyword>
<dbReference type="GO" id="GO:0005524">
    <property type="term" value="F:ATP binding"/>
    <property type="evidence" value="ECO:0007669"/>
    <property type="project" value="UniProtKB-KW"/>
</dbReference>
<dbReference type="InterPro" id="IPR003593">
    <property type="entry name" value="AAA+_ATPase"/>
</dbReference>
<dbReference type="Proteomes" id="UP000260664">
    <property type="component" value="Unassembled WGS sequence"/>
</dbReference>
<evidence type="ECO:0000256" key="2">
    <source>
        <dbReference type="ARBA" id="ARBA00022448"/>
    </source>
</evidence>
<dbReference type="EMBL" id="QSOI01000004">
    <property type="protein sequence ID" value="RGI85404.1"/>
    <property type="molecule type" value="Genomic_DNA"/>
</dbReference>